<dbReference type="InterPro" id="IPR020806">
    <property type="entry name" value="PKS_PP-bd"/>
</dbReference>
<dbReference type="GO" id="GO:0044550">
    <property type="term" value="P:secondary metabolite biosynthetic process"/>
    <property type="evidence" value="ECO:0007669"/>
    <property type="project" value="UniProtKB-ARBA"/>
</dbReference>
<accession>A0A852TS48</accession>
<dbReference type="GO" id="GO:0017000">
    <property type="term" value="P:antibiotic biosynthetic process"/>
    <property type="evidence" value="ECO:0007669"/>
    <property type="project" value="UniProtKB-KW"/>
</dbReference>
<dbReference type="Gene3D" id="3.30.559.30">
    <property type="entry name" value="Nonribosomal peptide synthetase, condensation domain"/>
    <property type="match status" value="5"/>
</dbReference>
<dbReference type="FunFam" id="1.10.1200.10:FF:000005">
    <property type="entry name" value="Nonribosomal peptide synthetase 1"/>
    <property type="match status" value="1"/>
</dbReference>
<dbReference type="InterPro" id="IPR025110">
    <property type="entry name" value="AMP-bd_C"/>
</dbReference>
<gene>
    <name evidence="9" type="ORF">HDA32_001959</name>
</gene>
<dbReference type="InterPro" id="IPR009081">
    <property type="entry name" value="PP-bd_ACP"/>
</dbReference>
<feature type="domain" description="Carrier" evidence="8">
    <location>
        <begin position="2011"/>
        <end position="2086"/>
    </location>
</feature>
<dbReference type="Gene3D" id="3.30.300.30">
    <property type="match status" value="4"/>
</dbReference>
<comment type="cofactor">
    <cofactor evidence="1">
        <name>pantetheine 4'-phosphate</name>
        <dbReference type="ChEBI" id="CHEBI:47942"/>
    </cofactor>
</comment>
<feature type="region of interest" description="Disordered" evidence="7">
    <location>
        <begin position="2880"/>
        <end position="2901"/>
    </location>
</feature>
<dbReference type="InterPro" id="IPR010071">
    <property type="entry name" value="AA_adenyl_dom"/>
</dbReference>
<feature type="region of interest" description="Disordered" evidence="7">
    <location>
        <begin position="3165"/>
        <end position="3186"/>
    </location>
</feature>
<keyword evidence="4" id="KW-0597">Phosphoprotein</keyword>
<sequence>MTHASADRLALTGAQAGVWYAQQVDPDSPIYNVGQYVDLPGPIDTGAFTSALRRVVAETEALRSRIVEAADSVWQEIGEPCESGAFAPLLLDLRGEADPFGAAMAWMRAEMARPVDPVAGPLFTYALLRVADERHLWFQRFHHIIADAYAITALARRVAEVYTRIAAGADPGRGGGTGGLAAVVAEEAGYSGSRRCADDRAYWSDLLADRPEPVLLSDAPPVQPRAVLRAEAGVDAATLARLAEAAEAAGANWAEAVVAAFAGYVHRRTGARDVVLGMPAMGRLGSASLRTPSMVVNVVPLRLGVRPGDAVGDLLRHTADRLRDLRAHQRYRAEDIRRDLNLVGRAAGLYGPVVNIKAFDYDLRFGGVRGTTHTLSEGPVDDASLSVYRDGDGLRLELNGNAARYTGDDLAERLAEFGRVLAGLPGADALATRRVAALDPVSQRRRRSALDASATAPGAPPVQPVADRVSDLARVHGGRVAVRSGEREVSYAELAAMADRLAERLRACGAGPERVVAVALPRSVELVAALLAVQRTGAAYLPVDPDFPAGRIGHMLADSGAALLVTTSDLDRDLPVGPARVLVDAPEEPAAGPRGGAPAARPGIPDEAAYVLYTSGSTGRPKGVVVSQGALGNFLADMAGRFPLGPEDRWLAVTTVGFDISALELYLPLLAGATLVLAERDTVRDPRALGDLIVQTGATIMQATPTLWQALAEERPEVLTGLRVLVGGEALPPALAERLAGSGREATNLYGPTETTIWSTAAPVRTGEPVGIGGPIAGTGIRVLDSALSPLPVGRAGDLYIAGAGLARGYAGRADLTAERFVADPFGPPGSRMYRTGDLARWRGDGTLDFLGRTDHQVKVRGFRIEPGEVEAALTGCGGVAQAVAVPREDTPGRPYLAGYLVPRAGAELDLVEVRADLAARLPEYMVPSALVVLEAFPLTENRKIDRAALPEPDLAGTPSGRGPRDAVEERLCAVFAEVLGLAEVGIDDDFFALGGHSLAATRVVNRIRDLLGADIRIRDVFDAPTVADLAPRVAAADAARPPLAPRPRPERPPLSHAQLRLWFLERLHGPTPTYNVPVAFRLRGVLDADALAAALRDVTARHETLRTLYAEDGHTPYQRILSAADPGLETVDVAEADLAAQVKRRLHRPFDITRDLPVRATLFRLAPHEHVLVLVFHHIAVDEWSEAPFTRDLDAAYAARRAGRAPEWPTREIGYADHALWQRERLGAADDPDGLLARRLDFWRTELHDLPGEPVLPTDRPRPAVASGHGGTVPFELDAATRAAIGGLAAGSGATAFMVLQGAVAVLLHRLGAGEDIPIGTPVANRDDVAVHDAVGLFLNMLTLRCDLSGRPTFRDLLARLRGADVAAFAHADAPFDQVVEAVNPARSPGRHPLFQIMLTYQRDPDRSGLLGTESAVEPVDIDVAKLDLEFTFIERPGLDGLAANLRYATDLFDRGTAEAMVRRLRGLIAQIVADPDRPIGDLEILSAAERRRLLEEPNATGCAVPERPLHRRIGDVARVHGGRVAVRSGEREVSYAELAAMADRLAERLRACGAGPERVVAVALPRSVELVAALLAVQRTGAAYLPVDPDFPAGRIGHMLADSGAVLAVTTTAIAAGLPDGTPHLLLDDPATAEAAAAADGARSGAAGTAPDAAAYVLYTSGSTGRPKGVVVSQGALGNFLADMAVRFPLGPEDRWLAVTTVGFDISALELYLPLLAGATLVLAERDTVRDPEALAALAAAERATIVQATPTLWQALAEERPEVLTGLRVLVGGEALPPALAERLASGARSVTNLYGPTETTIWSTAAPVRTGEPVGIGGPIANTRTYVLDPGLRPVPTGVAGDLYIAGAGLARGYANRSGLSAERFVADPFGPPGSRMYRTGDLARWRGDGTLDFLGRTDHQVKVRGFRIEPGEVEAALTGCGGVAQAVVTARPDQRGAARLVGYVVPRAGAELDLAEVRADLAARLPEYMVPSALVVLKAFPLTENRKIDRAALPEPDLAGVVAGRGPRDAVEERLCAVFAEVLGLAEVGIDDDFFALGGHSLAAARAVNRVRADLDAGVGVRDLFEAPTVADLAPRLGAAADGGPRLERRDRPARVPLSAEQRRLWFIDQLDGPADTYNVPWSLRVSGVLDADALDAALRDVITRHEILRTRFPGVDGLPEQRVTDAADLPVPLLRTDTGGAQPDGRPDERVARAAAEPFDLAADLPVRATLFTVGPAEHVLLFLFHHIAVDEWSQEPFLRDLDAAYAARLSGRAPEWAPLPVQYADYALWRAERLGDPEDAGSVAARQREHWGRALRGLPEETGLPTDRPRPAVLGTDGDVVRFAVPAALCEAAADLASATGATRFMILRAAVAALLHRLGAGEDIPIGTPATTRSDAAVHDAVGFFLNTLVLRTDLSGDPSFRELLERVRAADLDAFAHADLPFDQVVDAVNPVRSRGRHPLFQVLVSHQIRPDRTDRLLGLRTRLDDLVIHSARFDLEVAFIERPDGTGLDAAIRYATALFDRDTVERFGERLLLLLSGALADPDRPIGEPSVLTPDERRTLEEANATAHPVPATTLTALLAAGTADGAAPALLVDAAEPARLTRAEFEARVNRLARLLAARGIGPERIVAVAAPRSVELVVALHAVVRAGAAYLPLDTDHPAERLAFLLDDARPDCLLLTAETDPLVPRADGVERIVLDDPAVLARLAEQPVTPIGPAEAERPRPDHPAYVIYTSGSTGWPKGVVVSHAAVVNRLLWMQGAYPLTAADRVVQKTPASFDVSVWEFFWPFLAGAGLVVARPGGHRDPAYLAELVRRHGVTAAHFVPSMLRVFLEEPSAAACAGLRRVFASGEALGGEVAERFAAVLPGVELHNLYGPTEAAVDVTAFPATTARSDAPTAEGRPGSPTPVPIGTPVWNTRAHVLDGRLRRVPPGVPGELYLAGDQLARAYANRSGLSAERFVADPFGPAGTRMYRTGDLVRRNRDGVLEFLGRTDFQVKVRGLRIELGEIESALAARPDVAGSVVTAPETAGGGRRLVGYVVSRGPAGVDPEVLRRDLAARLPEYMVPAAVVVLAEFPLTVSGKIDRAALPEPRSAPVAADGPGRTPHDPVAELLRQVFGDVLGLDGVGVDDDFFALGGNSLAAARAANRIRAGLGLDAAVGDLFEAPTAAALARRIGGNAGGARPPIRPRRRDGAPLPLSDAQRRMWVTGRVDPDGTAYNVPWVLRVRGDLDAEALDAALRDVIARHEVLRTVFPEVEGEPRQEVRPAPVAPVLDVVDAAGGDAGDLVAAAARRPFDLRAEPAFRPTLFTVGPAEHVLLFLFHHIAVDEWSQEPFLRDLDAAYAARSAGREPEWAPLPVQYADYALWRAEWLGDPEDAGSVAARQREHWGRALRGLPEEIALPTDRPRPAVRTAEGGAVGVEVPPELGRALTELGRARGATPFMVLKAAVAALLHRLGAGEDIPLGSPATTRSNEAVHDAVGFFLNTLVLRADLSGAPSFGELVERVRAADLGAFAHADLSFDRVVDAVNPARSLNRNPLFQTMVSHQIRPERADRLFGLETRVDDTAVQGARFDLEFEFVQVPGRDGLTAALRYSADLFDRSTAEGMAARLVRLLGAALADPALPVGELEVLSEEERRMLEEANATAHPVEAATLPDLVARGAARPDALALVLSGEHAEERLTRAEFEARVNRLARRLISEGAGPDRVVAVALPRSVELVVALHAVVRAGAAYLPLDLDHPADRLAFMLDDARPVCALLDPVSAEVVPDAPGTARLVLGTAETDGDLARRDAAPVADGERRAPLRPAHAAYVIYTSGSTGWPKGVVVSHAAVVNRLLWMQGAYPLTAADRVVQKTPASFDVSVWEFFWPFLAGAGLVVARPGGHRDPAYLAELVRRHGVTAAHFVPSMLRVFLEEPSAAACAGLRRVFASGEALGGEVAERFAAVLPGVELHNLYGPTEAAVDVTAFPATTARSDAPVPIGTPVWNTACHVLDEWLRPVPPGVPGELYLAGTQLARCYLGRAGLSAERFVADPFGPPGSRMYRTGDLVRRNRDGVLEFLGRTDFQVKVRGLRIELGEIESALAARPDVAGSVVTAPETAGGGRRLVGYVVSRGPAGVDPEVLRRDLAARLPEYMVPAAVVVLAEFPLTVSGKIDRAALPVPDPAADAGRGRAARDAAEETLCALFAEVLRVDRVGVDDGFFALGGDSILAIQLVARARAHGLGLATGDVFRHQTPALLAPSARRLPSARTAAAAPGTEDGAESGEVPLTPVMHWLRERGGPIDRFSQAMLLRTPVGADEPRLTEVLQAVLDRHAMLRSRLEIDGAGRWRLTAAEPGAVEAKEVLRRVDVAGCGAAALEEEIRAAGEAAQAELAPAAGVVVRAVWLDPGAREAGRLLLVVHHLAVDGVSWRILIGDIAAAWRDVAAGRRPAPAPATASFIQWARGLHEVAAHPDRRAELEHWGAVARMPDPPLTERPLDPARDTQASTLRLTLGLPAEETGPLLTRVPEVFRAGVNDALVTALALAVAHWRSRRGRGGAHLPVRLQMEGHGRESDLLGLPDVSATVGWFTSVFPVGLDLSGIDPAQARTGGPAMGRALKRVKEALRDVPAKGVGYGLLRHLDAAAAERLAAAPEPQILFNYLGRLAVTGDGPEWTVAPETAAVPPGADPALPVRHPLEINAVTHDRADGPVLTATWIWPEGVLAEEAVRELARDWFDFLGALVRHAQAPAAGGHTPSDLGLVDLSQEEIDDLESEWL</sequence>
<dbReference type="GO" id="GO:0043041">
    <property type="term" value="P:amino acid activation for nonribosomal peptide biosynthetic process"/>
    <property type="evidence" value="ECO:0007669"/>
    <property type="project" value="TreeGrafter"/>
</dbReference>
<dbReference type="CDD" id="cd12116">
    <property type="entry name" value="A_NRPS_Ta1_like"/>
    <property type="match status" value="2"/>
</dbReference>
<dbReference type="GO" id="GO:0005829">
    <property type="term" value="C:cytosol"/>
    <property type="evidence" value="ECO:0007669"/>
    <property type="project" value="TreeGrafter"/>
</dbReference>
<dbReference type="RefSeq" id="WP_179642883.1">
    <property type="nucleotide sequence ID" value="NZ_JACCCC010000001.1"/>
</dbReference>
<dbReference type="Pfam" id="PF00668">
    <property type="entry name" value="Condensation"/>
    <property type="match status" value="5"/>
</dbReference>
<dbReference type="NCBIfam" id="TIGR01733">
    <property type="entry name" value="AA-adenyl-dom"/>
    <property type="match status" value="4"/>
</dbReference>
<dbReference type="Gene3D" id="1.10.1200.10">
    <property type="entry name" value="ACP-like"/>
    <property type="match status" value="4"/>
</dbReference>
<keyword evidence="5" id="KW-0677">Repeat</keyword>
<dbReference type="FunFam" id="3.40.50.980:FF:000002">
    <property type="entry name" value="Enterobactin synthetase component F"/>
    <property type="match status" value="2"/>
</dbReference>
<keyword evidence="6" id="KW-0045">Antibiotic biosynthesis</keyword>
<dbReference type="GO" id="GO:0003824">
    <property type="term" value="F:catalytic activity"/>
    <property type="evidence" value="ECO:0007669"/>
    <property type="project" value="InterPro"/>
</dbReference>
<dbReference type="FunFam" id="3.30.300.30:FF:000010">
    <property type="entry name" value="Enterobactin synthetase component F"/>
    <property type="match status" value="4"/>
</dbReference>
<feature type="domain" description="Carrier" evidence="8">
    <location>
        <begin position="3093"/>
        <end position="3168"/>
    </location>
</feature>
<dbReference type="SUPFAM" id="SSF47336">
    <property type="entry name" value="ACP-like"/>
    <property type="match status" value="4"/>
</dbReference>
<dbReference type="Gene3D" id="2.30.38.10">
    <property type="entry name" value="Luciferase, Domain 3"/>
    <property type="match status" value="4"/>
</dbReference>
<dbReference type="Gene3D" id="3.30.559.10">
    <property type="entry name" value="Chloramphenicol acetyltransferase-like domain"/>
    <property type="match status" value="5"/>
</dbReference>
<dbReference type="SMART" id="SM00823">
    <property type="entry name" value="PKS_PP"/>
    <property type="match status" value="4"/>
</dbReference>
<dbReference type="PROSITE" id="PS50075">
    <property type="entry name" value="CARRIER"/>
    <property type="match status" value="4"/>
</dbReference>
<dbReference type="GO" id="GO:0031177">
    <property type="term" value="F:phosphopantetheine binding"/>
    <property type="evidence" value="ECO:0007669"/>
    <property type="project" value="InterPro"/>
</dbReference>
<evidence type="ECO:0000313" key="9">
    <source>
        <dbReference type="EMBL" id="NYE46839.1"/>
    </source>
</evidence>
<dbReference type="FunFam" id="1.10.1200.10:FF:000016">
    <property type="entry name" value="Non-ribosomal peptide synthase"/>
    <property type="match status" value="2"/>
</dbReference>
<dbReference type="CDD" id="cd17646">
    <property type="entry name" value="A_NRPS_AB3403-like"/>
    <property type="match status" value="2"/>
</dbReference>
<dbReference type="InterPro" id="IPR006162">
    <property type="entry name" value="Ppantetheine_attach_site"/>
</dbReference>
<dbReference type="FunFam" id="2.30.38.10:FF:000001">
    <property type="entry name" value="Non-ribosomal peptide synthetase PvdI"/>
    <property type="match status" value="3"/>
</dbReference>
<dbReference type="Gene3D" id="3.40.50.980">
    <property type="match status" value="8"/>
</dbReference>
<dbReference type="InterPro" id="IPR001242">
    <property type="entry name" value="Condensation_dom"/>
</dbReference>
<name>A0A852TS48_9ACTN</name>
<dbReference type="InterPro" id="IPR010060">
    <property type="entry name" value="NRPS_synth"/>
</dbReference>
<dbReference type="NCBIfam" id="TIGR01720">
    <property type="entry name" value="NRPS-para261"/>
    <property type="match status" value="1"/>
</dbReference>
<dbReference type="GO" id="GO:0072330">
    <property type="term" value="P:monocarboxylic acid biosynthetic process"/>
    <property type="evidence" value="ECO:0007669"/>
    <property type="project" value="UniProtKB-ARBA"/>
</dbReference>
<reference evidence="9 10" key="1">
    <citation type="submission" date="2020-07" db="EMBL/GenBank/DDBJ databases">
        <title>Sequencing the genomes of 1000 actinobacteria strains.</title>
        <authorList>
            <person name="Klenk H.-P."/>
        </authorList>
    </citation>
    <scope>NUCLEOTIDE SEQUENCE [LARGE SCALE GENOMIC DNA]</scope>
    <source>
        <strain evidence="9 10">CXB654</strain>
    </source>
</reference>
<dbReference type="PROSITE" id="PS00012">
    <property type="entry name" value="PHOSPHOPANTETHEINE"/>
    <property type="match status" value="4"/>
</dbReference>
<dbReference type="InterPro" id="IPR023213">
    <property type="entry name" value="CAT-like_dom_sf"/>
</dbReference>
<dbReference type="EMBL" id="JACCCC010000001">
    <property type="protein sequence ID" value="NYE46839.1"/>
    <property type="molecule type" value="Genomic_DNA"/>
</dbReference>
<evidence type="ECO:0000256" key="6">
    <source>
        <dbReference type="ARBA" id="ARBA00023194"/>
    </source>
</evidence>
<protein>
    <submittedName>
        <fullName evidence="9">Amino acid adenylation domain-containing protein/non-ribosomal peptide synthase protein (TIGR01720 family)</fullName>
    </submittedName>
</protein>
<dbReference type="InterPro" id="IPR000873">
    <property type="entry name" value="AMP-dep_synth/lig_dom"/>
</dbReference>
<keyword evidence="10" id="KW-1185">Reference proteome</keyword>
<feature type="region of interest" description="Disordered" evidence="7">
    <location>
        <begin position="4230"/>
        <end position="4254"/>
    </location>
</feature>
<dbReference type="PANTHER" id="PTHR45527:SF1">
    <property type="entry name" value="FATTY ACID SYNTHASE"/>
    <property type="match status" value="1"/>
</dbReference>
<dbReference type="Pfam" id="PF13193">
    <property type="entry name" value="AMP-binding_C"/>
    <property type="match status" value="4"/>
</dbReference>
<dbReference type="Proteomes" id="UP000589036">
    <property type="component" value="Unassembled WGS sequence"/>
</dbReference>
<evidence type="ECO:0000256" key="5">
    <source>
        <dbReference type="ARBA" id="ARBA00022737"/>
    </source>
</evidence>
<dbReference type="SUPFAM" id="SSF52777">
    <property type="entry name" value="CoA-dependent acyltransferases"/>
    <property type="match status" value="10"/>
</dbReference>
<dbReference type="NCBIfam" id="NF003417">
    <property type="entry name" value="PRK04813.1"/>
    <property type="match status" value="4"/>
</dbReference>
<evidence type="ECO:0000256" key="1">
    <source>
        <dbReference type="ARBA" id="ARBA00001957"/>
    </source>
</evidence>
<keyword evidence="3" id="KW-0596">Phosphopantetheine</keyword>
<dbReference type="InterPro" id="IPR045851">
    <property type="entry name" value="AMP-bd_C_sf"/>
</dbReference>
<feature type="domain" description="Carrier" evidence="8">
    <location>
        <begin position="4161"/>
        <end position="4235"/>
    </location>
</feature>
<evidence type="ECO:0000256" key="3">
    <source>
        <dbReference type="ARBA" id="ARBA00022450"/>
    </source>
</evidence>
<dbReference type="CDD" id="cd19540">
    <property type="entry name" value="LCL_NRPS-like"/>
    <property type="match status" value="3"/>
</dbReference>
<organism evidence="9 10">
    <name type="scientific">Spinactinospora alkalitolerans</name>
    <dbReference type="NCBI Taxonomy" id="687207"/>
    <lineage>
        <taxon>Bacteria</taxon>
        <taxon>Bacillati</taxon>
        <taxon>Actinomycetota</taxon>
        <taxon>Actinomycetes</taxon>
        <taxon>Streptosporangiales</taxon>
        <taxon>Nocardiopsidaceae</taxon>
        <taxon>Spinactinospora</taxon>
    </lineage>
</organism>
<evidence type="ECO:0000256" key="7">
    <source>
        <dbReference type="SAM" id="MobiDB-lite"/>
    </source>
</evidence>
<evidence type="ECO:0000259" key="8">
    <source>
        <dbReference type="PROSITE" id="PS50075"/>
    </source>
</evidence>
<dbReference type="GO" id="GO:0008610">
    <property type="term" value="P:lipid biosynthetic process"/>
    <property type="evidence" value="ECO:0007669"/>
    <property type="project" value="UniProtKB-ARBA"/>
</dbReference>
<evidence type="ECO:0000256" key="4">
    <source>
        <dbReference type="ARBA" id="ARBA00022553"/>
    </source>
</evidence>
<dbReference type="InterPro" id="IPR020845">
    <property type="entry name" value="AMP-binding_CS"/>
</dbReference>
<dbReference type="PANTHER" id="PTHR45527">
    <property type="entry name" value="NONRIBOSOMAL PEPTIDE SYNTHETASE"/>
    <property type="match status" value="1"/>
</dbReference>
<dbReference type="FunFam" id="3.40.50.12780:FF:000012">
    <property type="entry name" value="Non-ribosomal peptide synthetase"/>
    <property type="match status" value="4"/>
</dbReference>
<dbReference type="SUPFAM" id="SSF56801">
    <property type="entry name" value="Acetyl-CoA synthetase-like"/>
    <property type="match status" value="4"/>
</dbReference>
<comment type="similarity">
    <text evidence="2">Belongs to the ATP-dependent AMP-binding enzyme family.</text>
</comment>
<proteinExistence type="inferred from homology"/>
<feature type="domain" description="Carrier" evidence="8">
    <location>
        <begin position="963"/>
        <end position="1038"/>
    </location>
</feature>
<dbReference type="PROSITE" id="PS00455">
    <property type="entry name" value="AMP_BINDING"/>
    <property type="match status" value="4"/>
</dbReference>
<dbReference type="FunFam" id="3.40.50.980:FF:000001">
    <property type="entry name" value="Non-ribosomal peptide synthetase"/>
    <property type="match status" value="3"/>
</dbReference>
<dbReference type="Pfam" id="PF00501">
    <property type="entry name" value="AMP-binding"/>
    <property type="match status" value="4"/>
</dbReference>
<evidence type="ECO:0000313" key="10">
    <source>
        <dbReference type="Proteomes" id="UP000589036"/>
    </source>
</evidence>
<evidence type="ECO:0000256" key="2">
    <source>
        <dbReference type="ARBA" id="ARBA00006432"/>
    </source>
</evidence>
<dbReference type="InterPro" id="IPR036736">
    <property type="entry name" value="ACP-like_sf"/>
</dbReference>
<comment type="caution">
    <text evidence="9">The sequence shown here is derived from an EMBL/GenBank/DDBJ whole genome shotgun (WGS) entry which is preliminary data.</text>
</comment>
<dbReference type="Pfam" id="PF00550">
    <property type="entry name" value="PP-binding"/>
    <property type="match status" value="4"/>
</dbReference>